<dbReference type="RefSeq" id="WP_244357007.1">
    <property type="nucleotide sequence ID" value="NZ_JAJNNZ010000006.1"/>
</dbReference>
<keyword evidence="2" id="KW-1185">Reference proteome</keyword>
<dbReference type="Proteomes" id="UP001139488">
    <property type="component" value="Unassembled WGS sequence"/>
</dbReference>
<accession>A0A9X1WAM5</accession>
<organism evidence="1 2">
    <name type="scientific">Vibrio gelatinilyticus</name>
    <dbReference type="NCBI Taxonomy" id="2893468"/>
    <lineage>
        <taxon>Bacteria</taxon>
        <taxon>Pseudomonadati</taxon>
        <taxon>Pseudomonadota</taxon>
        <taxon>Gammaproteobacteria</taxon>
        <taxon>Vibrionales</taxon>
        <taxon>Vibrionaceae</taxon>
        <taxon>Vibrio</taxon>
    </lineage>
</organism>
<gene>
    <name evidence="1" type="ORF">LNL84_09560</name>
</gene>
<sequence>MTLFVVPAYAVHELGVFELDGDAADNVNIDGDDWQNIYDKTDSSNATTGIIADPSPVSIFTGGRKDIQDIPQWGHKDGSVPDKDDLTNAYAAAYGVDNTTGGKDLVIYFGADRFANVGDAYIGFWFFQEKVEAMPNGSFSGVHKDGDVLVLIDYPQGANENPYAALLVWDPTCNKADSNDPQPEECAAKNLRLKAESSDDVSAECGANDSDDNGCAITNSDTTDSFWPYLSKSGASNFPSESFYEGGVNLTELLQGTNTCFSSFMAETRSSSSFTASLKDFVLGDFELCGIDLSKTCSGGTLSQTGDSIIYNYTVKVTNTGFGSLHDINVKDITANDDYYQALLAAGDTAEFSGTLETQTNGVLNKASVTAALVAGGTVEINDTTEFKCPTIPDPGILSITKECETLINRTSAGQYGVLVKYKGKVCNDSLVKINAVSITENHDSKNSTITVGDIGPKSCQDYNGEYVPVPPAEENLPLPAHDVRTFTDTVVAKGTTAIFGLPVDSGLPVSADCPLCVKPN</sequence>
<evidence type="ECO:0000313" key="2">
    <source>
        <dbReference type="Proteomes" id="UP001139488"/>
    </source>
</evidence>
<proteinExistence type="predicted"/>
<name>A0A9X1WAM5_9VIBR</name>
<dbReference type="AlphaFoldDB" id="A0A9X1WAM5"/>
<protein>
    <submittedName>
        <fullName evidence="1">Uncharacterized protein</fullName>
    </submittedName>
</protein>
<evidence type="ECO:0000313" key="1">
    <source>
        <dbReference type="EMBL" id="MCJ2377073.1"/>
    </source>
</evidence>
<reference evidence="1" key="1">
    <citation type="submission" date="2021-11" db="EMBL/GenBank/DDBJ databases">
        <title>Vibrio ZSDE26 sp. nov. and Vibrio ZSDZ34 sp. nov., isolated from coastal seawater in Qingdao.</title>
        <authorList>
            <person name="Zhang P."/>
        </authorList>
    </citation>
    <scope>NUCLEOTIDE SEQUENCE</scope>
    <source>
        <strain evidence="1">ZSDZ34</strain>
    </source>
</reference>
<comment type="caution">
    <text evidence="1">The sequence shown here is derived from an EMBL/GenBank/DDBJ whole genome shotgun (WGS) entry which is preliminary data.</text>
</comment>
<dbReference type="EMBL" id="JAJNNZ010000006">
    <property type="protein sequence ID" value="MCJ2377073.1"/>
    <property type="molecule type" value="Genomic_DNA"/>
</dbReference>